<dbReference type="Proteomes" id="UP000499080">
    <property type="component" value="Unassembled WGS sequence"/>
</dbReference>
<dbReference type="PROSITE" id="PS00028">
    <property type="entry name" value="ZINC_FINGER_C2H2_1"/>
    <property type="match status" value="4"/>
</dbReference>
<dbReference type="GO" id="GO:0008270">
    <property type="term" value="F:zinc ion binding"/>
    <property type="evidence" value="ECO:0007669"/>
    <property type="project" value="UniProtKB-KW"/>
</dbReference>
<dbReference type="GO" id="GO:0000978">
    <property type="term" value="F:RNA polymerase II cis-regulatory region sequence-specific DNA binding"/>
    <property type="evidence" value="ECO:0007669"/>
    <property type="project" value="TreeGrafter"/>
</dbReference>
<dbReference type="SUPFAM" id="SSF57667">
    <property type="entry name" value="beta-beta-alpha zinc fingers"/>
    <property type="match status" value="3"/>
</dbReference>
<comment type="caution">
    <text evidence="10">The sequence shown here is derived from an EMBL/GenBank/DDBJ whole genome shotgun (WGS) entry which is preliminary data.</text>
</comment>
<dbReference type="EMBL" id="BGPR01167571">
    <property type="protein sequence ID" value="GBM19011.1"/>
    <property type="molecule type" value="Genomic_DNA"/>
</dbReference>
<accession>A0A4Y2DQH8</accession>
<feature type="domain" description="C2H2-type" evidence="9">
    <location>
        <begin position="21"/>
        <end position="48"/>
    </location>
</feature>
<dbReference type="InterPro" id="IPR050589">
    <property type="entry name" value="Ikaros_C2H2-ZF"/>
</dbReference>
<feature type="domain" description="C2H2-type" evidence="9">
    <location>
        <begin position="183"/>
        <end position="210"/>
    </location>
</feature>
<name>A0A4Y2DQH8_ARAVE</name>
<dbReference type="SMART" id="SM00355">
    <property type="entry name" value="ZnF_C2H2"/>
    <property type="match status" value="7"/>
</dbReference>
<feature type="domain" description="C2H2-type" evidence="9">
    <location>
        <begin position="135"/>
        <end position="163"/>
    </location>
</feature>
<sequence>MAEGTPEENHEKIVELDKKTNICETCNTIFYNEKEFGQHLLTHVTEKAYQCGVCDGYFTFKRSLIQHLLTHTGTFTECLVCNKKFGLNVTQHLLTRHVKKTPYMCHSCNMAFWKRNSLDKHLNDNRIHKRAYACHVCKKKCTKRLCLKRHLKTHARCHLCDKSFPDSRILDEHMLLHRERVYLACNMCNEVFEDVSALRYHIYIHIESSKKVRHITTNHCTIVACGDVVSASRLEGDRLETGFHQKSAVCVGLVHAKSDVEDQTSSLWCGAEVWQ</sequence>
<evidence type="ECO:0000256" key="7">
    <source>
        <dbReference type="ARBA" id="ARBA00023242"/>
    </source>
</evidence>
<feature type="domain" description="C2H2-type" evidence="9">
    <location>
        <begin position="103"/>
        <end position="133"/>
    </location>
</feature>
<keyword evidence="4 8" id="KW-0863">Zinc-finger</keyword>
<evidence type="ECO:0000256" key="3">
    <source>
        <dbReference type="ARBA" id="ARBA00022737"/>
    </source>
</evidence>
<evidence type="ECO:0000256" key="6">
    <source>
        <dbReference type="ARBA" id="ARBA00023125"/>
    </source>
</evidence>
<keyword evidence="11" id="KW-1185">Reference proteome</keyword>
<dbReference type="Pfam" id="PF00096">
    <property type="entry name" value="zf-C2H2"/>
    <property type="match status" value="2"/>
</dbReference>
<evidence type="ECO:0000256" key="2">
    <source>
        <dbReference type="ARBA" id="ARBA00022723"/>
    </source>
</evidence>
<organism evidence="10 11">
    <name type="scientific">Araneus ventricosus</name>
    <name type="common">Orbweaver spider</name>
    <name type="synonym">Epeira ventricosa</name>
    <dbReference type="NCBI Taxonomy" id="182803"/>
    <lineage>
        <taxon>Eukaryota</taxon>
        <taxon>Metazoa</taxon>
        <taxon>Ecdysozoa</taxon>
        <taxon>Arthropoda</taxon>
        <taxon>Chelicerata</taxon>
        <taxon>Arachnida</taxon>
        <taxon>Araneae</taxon>
        <taxon>Araneomorphae</taxon>
        <taxon>Entelegynae</taxon>
        <taxon>Araneoidea</taxon>
        <taxon>Araneidae</taxon>
        <taxon>Araneus</taxon>
    </lineage>
</organism>
<dbReference type="Gene3D" id="3.30.160.60">
    <property type="entry name" value="Classic Zinc Finger"/>
    <property type="match status" value="3"/>
</dbReference>
<dbReference type="PANTHER" id="PTHR24404">
    <property type="entry name" value="ZINC FINGER PROTEIN"/>
    <property type="match status" value="1"/>
</dbReference>
<reference evidence="10 11" key="1">
    <citation type="journal article" date="2019" name="Sci. Rep.">
        <title>Orb-weaving spider Araneus ventricosus genome elucidates the spidroin gene catalogue.</title>
        <authorList>
            <person name="Kono N."/>
            <person name="Nakamura H."/>
            <person name="Ohtoshi R."/>
            <person name="Moran D.A.P."/>
            <person name="Shinohara A."/>
            <person name="Yoshida Y."/>
            <person name="Fujiwara M."/>
            <person name="Mori M."/>
            <person name="Tomita M."/>
            <person name="Arakawa K."/>
        </authorList>
    </citation>
    <scope>NUCLEOTIDE SEQUENCE [LARGE SCALE GENOMIC DNA]</scope>
</reference>
<dbReference type="GO" id="GO:0003700">
    <property type="term" value="F:DNA-binding transcription factor activity"/>
    <property type="evidence" value="ECO:0007669"/>
    <property type="project" value="TreeGrafter"/>
</dbReference>
<feature type="domain" description="C2H2-type" evidence="9">
    <location>
        <begin position="49"/>
        <end position="76"/>
    </location>
</feature>
<evidence type="ECO:0000313" key="10">
    <source>
        <dbReference type="EMBL" id="GBM19011.1"/>
    </source>
</evidence>
<evidence type="ECO:0000256" key="4">
    <source>
        <dbReference type="ARBA" id="ARBA00022771"/>
    </source>
</evidence>
<keyword evidence="2" id="KW-0479">Metal-binding</keyword>
<evidence type="ECO:0000256" key="1">
    <source>
        <dbReference type="ARBA" id="ARBA00004123"/>
    </source>
</evidence>
<dbReference type="GO" id="GO:0006357">
    <property type="term" value="P:regulation of transcription by RNA polymerase II"/>
    <property type="evidence" value="ECO:0007669"/>
    <property type="project" value="TreeGrafter"/>
</dbReference>
<feature type="non-terminal residue" evidence="10">
    <location>
        <position position="275"/>
    </location>
</feature>
<evidence type="ECO:0000259" key="9">
    <source>
        <dbReference type="PROSITE" id="PS50157"/>
    </source>
</evidence>
<proteinExistence type="predicted"/>
<protein>
    <submittedName>
        <fullName evidence="10">Zinc finger protein 2</fullName>
    </submittedName>
</protein>
<keyword evidence="3" id="KW-0677">Repeat</keyword>
<dbReference type="Pfam" id="PF12874">
    <property type="entry name" value="zf-met"/>
    <property type="match status" value="1"/>
</dbReference>
<gene>
    <name evidence="10" type="primary">ZNF2_2</name>
    <name evidence="10" type="ORF">AVEN_18911_1</name>
</gene>
<evidence type="ECO:0000313" key="11">
    <source>
        <dbReference type="Proteomes" id="UP000499080"/>
    </source>
</evidence>
<dbReference type="OrthoDB" id="6077919at2759"/>
<dbReference type="PANTHER" id="PTHR24404:SF114">
    <property type="entry name" value="KLUMPFUSS, ISOFORM B-RELATED"/>
    <property type="match status" value="1"/>
</dbReference>
<dbReference type="InterPro" id="IPR036236">
    <property type="entry name" value="Znf_C2H2_sf"/>
</dbReference>
<evidence type="ECO:0000256" key="5">
    <source>
        <dbReference type="ARBA" id="ARBA00022833"/>
    </source>
</evidence>
<dbReference type="AlphaFoldDB" id="A0A4Y2DQH8"/>
<dbReference type="GO" id="GO:0005634">
    <property type="term" value="C:nucleus"/>
    <property type="evidence" value="ECO:0007669"/>
    <property type="project" value="UniProtKB-SubCell"/>
</dbReference>
<comment type="subcellular location">
    <subcellularLocation>
        <location evidence="1">Nucleus</location>
    </subcellularLocation>
</comment>
<keyword evidence="5" id="KW-0862">Zinc</keyword>
<evidence type="ECO:0000256" key="8">
    <source>
        <dbReference type="PROSITE-ProRule" id="PRU00042"/>
    </source>
</evidence>
<keyword evidence="6" id="KW-0238">DNA-binding</keyword>
<dbReference type="PROSITE" id="PS50157">
    <property type="entry name" value="ZINC_FINGER_C2H2_2"/>
    <property type="match status" value="5"/>
</dbReference>
<keyword evidence="7" id="KW-0539">Nucleus</keyword>
<dbReference type="InterPro" id="IPR013087">
    <property type="entry name" value="Znf_C2H2_type"/>
</dbReference>